<feature type="region of interest" description="Disordered" evidence="2">
    <location>
        <begin position="516"/>
        <end position="553"/>
    </location>
</feature>
<keyword evidence="1" id="KW-0175">Coiled coil</keyword>
<feature type="region of interest" description="Disordered" evidence="2">
    <location>
        <begin position="90"/>
        <end position="121"/>
    </location>
</feature>
<organism evidence="3 4">
    <name type="scientific">Rubus argutus</name>
    <name type="common">Southern blackberry</name>
    <dbReference type="NCBI Taxonomy" id="59490"/>
    <lineage>
        <taxon>Eukaryota</taxon>
        <taxon>Viridiplantae</taxon>
        <taxon>Streptophyta</taxon>
        <taxon>Embryophyta</taxon>
        <taxon>Tracheophyta</taxon>
        <taxon>Spermatophyta</taxon>
        <taxon>Magnoliopsida</taxon>
        <taxon>eudicotyledons</taxon>
        <taxon>Gunneridae</taxon>
        <taxon>Pentapetalae</taxon>
        <taxon>rosids</taxon>
        <taxon>fabids</taxon>
        <taxon>Rosales</taxon>
        <taxon>Rosaceae</taxon>
        <taxon>Rosoideae</taxon>
        <taxon>Rosoideae incertae sedis</taxon>
        <taxon>Rubus</taxon>
    </lineage>
</organism>
<dbReference type="EMBL" id="JBEDUW010000001">
    <property type="protein sequence ID" value="KAK9949241.1"/>
    <property type="molecule type" value="Genomic_DNA"/>
</dbReference>
<evidence type="ECO:0000313" key="4">
    <source>
        <dbReference type="Proteomes" id="UP001457282"/>
    </source>
</evidence>
<feature type="coiled-coil region" evidence="1">
    <location>
        <begin position="272"/>
        <end position="306"/>
    </location>
</feature>
<feature type="region of interest" description="Disordered" evidence="2">
    <location>
        <begin position="312"/>
        <end position="351"/>
    </location>
</feature>
<evidence type="ECO:0000313" key="3">
    <source>
        <dbReference type="EMBL" id="KAK9949241.1"/>
    </source>
</evidence>
<accession>A0AAW1YKV7</accession>
<sequence length="553" mass="60011">MEKKRKQDHKVACATSQEPETDNILSKDDQSEPNAAPFTKSTNTDSPSNDNVPSLNHQYPSILQWPYMPQHGVEQSPLVSRPFVATQSPLPGIMNQWPQLPHQQQNPSNHEVPHGQPPRNYSQSAAPLWLPQQPGYPLPSLNALSTFQPFVAAGATDISWQNPAAVGGGTSATNQPQVPNFYYHVGYPYPGCPGPCDPLSWWSQAQAQQPLCTYAFPGGYFSSPPASLPSCSTAIGQIFQKGSIRPPANLSQKHQQLWDAQSAENVQLWSVINHLQSEVTDYKNRVTRLEAELSSLRAAAEETAAQVNGAVLSAPPSKRGRPKKSVASVEGVHSPEVSHRRARGGKPAARNSHQFECKSHLFEKVILNKVEDKEKACHVATAVEHGNNASNVVTPSGGNMEINGINSTMPAFHYQFQPELPGVQTCGNRSTASSEMKGNDVKANNCRSTYPIIPQNILWPYNITSETEGNEPNIGSSGLYNGGSVIRHGGRVIPGWSCVNEVYASEKLEDAVLESGKNENEQTMGDESSSGADKIAQINDEGGFHMDDGEGIN</sequence>
<name>A0AAW1YKV7_RUBAR</name>
<feature type="region of interest" description="Disordered" evidence="2">
    <location>
        <begin position="1"/>
        <end position="57"/>
    </location>
</feature>
<reference evidence="3 4" key="1">
    <citation type="journal article" date="2023" name="G3 (Bethesda)">
        <title>A chromosome-length genome assembly and annotation of blackberry (Rubus argutus, cv. 'Hillquist').</title>
        <authorList>
            <person name="Bruna T."/>
            <person name="Aryal R."/>
            <person name="Dudchenko O."/>
            <person name="Sargent D.J."/>
            <person name="Mead D."/>
            <person name="Buti M."/>
            <person name="Cavallini A."/>
            <person name="Hytonen T."/>
            <person name="Andres J."/>
            <person name="Pham M."/>
            <person name="Weisz D."/>
            <person name="Mascagni F."/>
            <person name="Usai G."/>
            <person name="Natali L."/>
            <person name="Bassil N."/>
            <person name="Fernandez G.E."/>
            <person name="Lomsadze A."/>
            <person name="Armour M."/>
            <person name="Olukolu B."/>
            <person name="Poorten T."/>
            <person name="Britton C."/>
            <person name="Davik J."/>
            <person name="Ashrafi H."/>
            <person name="Aiden E.L."/>
            <person name="Borodovsky M."/>
            <person name="Worthington M."/>
        </authorList>
    </citation>
    <scope>NUCLEOTIDE SEQUENCE [LARGE SCALE GENOMIC DNA]</scope>
    <source>
        <strain evidence="3">PI 553951</strain>
    </source>
</reference>
<comment type="caution">
    <text evidence="3">The sequence shown here is derived from an EMBL/GenBank/DDBJ whole genome shotgun (WGS) entry which is preliminary data.</text>
</comment>
<feature type="compositionally biased region" description="Polar residues" evidence="2">
    <location>
        <begin position="39"/>
        <end position="57"/>
    </location>
</feature>
<feature type="compositionally biased region" description="Polar residues" evidence="2">
    <location>
        <begin position="96"/>
        <end position="109"/>
    </location>
</feature>
<evidence type="ECO:0000256" key="1">
    <source>
        <dbReference type="SAM" id="Coils"/>
    </source>
</evidence>
<proteinExistence type="predicted"/>
<feature type="compositionally biased region" description="Basic and acidic residues" evidence="2">
    <location>
        <begin position="542"/>
        <end position="553"/>
    </location>
</feature>
<dbReference type="AlphaFoldDB" id="A0AAW1YKV7"/>
<feature type="compositionally biased region" description="Basic and acidic residues" evidence="2">
    <location>
        <begin position="1"/>
        <end position="11"/>
    </location>
</feature>
<feature type="compositionally biased region" description="Polar residues" evidence="2">
    <location>
        <begin position="521"/>
        <end position="531"/>
    </location>
</feature>
<protein>
    <submittedName>
        <fullName evidence="3">Uncharacterized protein</fullName>
    </submittedName>
</protein>
<evidence type="ECO:0000256" key="2">
    <source>
        <dbReference type="SAM" id="MobiDB-lite"/>
    </source>
</evidence>
<gene>
    <name evidence="3" type="ORF">M0R45_004774</name>
</gene>
<dbReference type="Proteomes" id="UP001457282">
    <property type="component" value="Unassembled WGS sequence"/>
</dbReference>
<keyword evidence="4" id="KW-1185">Reference proteome</keyword>